<evidence type="ECO:0000313" key="8">
    <source>
        <dbReference type="EMBL" id="JAG59383.1"/>
    </source>
</evidence>
<dbReference type="Pfam" id="PF07679">
    <property type="entry name" value="I-set"/>
    <property type="match status" value="2"/>
</dbReference>
<evidence type="ECO:0000259" key="7">
    <source>
        <dbReference type="PROSITE" id="PS50853"/>
    </source>
</evidence>
<dbReference type="GO" id="GO:0008046">
    <property type="term" value="F:axon guidance receptor activity"/>
    <property type="evidence" value="ECO:0007669"/>
    <property type="project" value="TreeGrafter"/>
</dbReference>
<keyword evidence="2" id="KW-1015">Disulfide bond</keyword>
<dbReference type="SUPFAM" id="SSF49265">
    <property type="entry name" value="Fibronectin type III"/>
    <property type="match status" value="1"/>
</dbReference>
<dbReference type="SMART" id="SM00409">
    <property type="entry name" value="IG"/>
    <property type="match status" value="3"/>
</dbReference>
<dbReference type="Gene3D" id="2.60.40.10">
    <property type="entry name" value="Immunoglobulins"/>
    <property type="match status" value="4"/>
</dbReference>
<dbReference type="AlphaFoldDB" id="A0A0K8T1I1"/>
<proteinExistence type="predicted"/>
<dbReference type="GO" id="GO:0030424">
    <property type="term" value="C:axon"/>
    <property type="evidence" value="ECO:0007669"/>
    <property type="project" value="TreeGrafter"/>
</dbReference>
<feature type="domain" description="Ig-like" evidence="6">
    <location>
        <begin position="236"/>
        <end position="322"/>
    </location>
</feature>
<dbReference type="InterPro" id="IPR036116">
    <property type="entry name" value="FN3_sf"/>
</dbReference>
<dbReference type="SUPFAM" id="SSF48726">
    <property type="entry name" value="Immunoglobulin"/>
    <property type="match status" value="2"/>
</dbReference>
<feature type="chain" id="PRO_5005519714" description="Protein amalgam" evidence="5">
    <location>
        <begin position="24"/>
        <end position="471"/>
    </location>
</feature>
<dbReference type="FunFam" id="2.60.40.10:FF:000032">
    <property type="entry name" value="palladin isoform X1"/>
    <property type="match status" value="1"/>
</dbReference>
<dbReference type="GO" id="GO:0007156">
    <property type="term" value="P:homophilic cell adhesion via plasma membrane adhesion molecules"/>
    <property type="evidence" value="ECO:0007669"/>
    <property type="project" value="TreeGrafter"/>
</dbReference>
<protein>
    <recommendedName>
        <fullName evidence="9">Protein amalgam</fullName>
    </recommendedName>
</protein>
<dbReference type="Pfam" id="PF00041">
    <property type="entry name" value="fn3"/>
    <property type="match status" value="1"/>
</dbReference>
<dbReference type="GO" id="GO:0043025">
    <property type="term" value="C:neuronal cell body"/>
    <property type="evidence" value="ECO:0007669"/>
    <property type="project" value="TreeGrafter"/>
</dbReference>
<dbReference type="InterPro" id="IPR036179">
    <property type="entry name" value="Ig-like_dom_sf"/>
</dbReference>
<evidence type="ECO:0000256" key="1">
    <source>
        <dbReference type="ARBA" id="ARBA00022737"/>
    </source>
</evidence>
<feature type="signal peptide" evidence="5">
    <location>
        <begin position="1"/>
        <end position="23"/>
    </location>
</feature>
<dbReference type="EMBL" id="GBRD01006438">
    <property type="protein sequence ID" value="JAG59383.1"/>
    <property type="molecule type" value="Transcribed_RNA"/>
</dbReference>
<dbReference type="PROSITE" id="PS50853">
    <property type="entry name" value="FN3"/>
    <property type="match status" value="1"/>
</dbReference>
<feature type="domain" description="Fibronectin type-III" evidence="7">
    <location>
        <begin position="326"/>
        <end position="428"/>
    </location>
</feature>
<dbReference type="InterPro" id="IPR003598">
    <property type="entry name" value="Ig_sub2"/>
</dbReference>
<dbReference type="CDD" id="cd00096">
    <property type="entry name" value="Ig"/>
    <property type="match status" value="3"/>
</dbReference>
<dbReference type="PANTHER" id="PTHR45080">
    <property type="entry name" value="CONTACTIN 5"/>
    <property type="match status" value="1"/>
</dbReference>
<name>A0A0K8T1I1_LYGHE</name>
<dbReference type="SMART" id="SM00408">
    <property type="entry name" value="IGc2"/>
    <property type="match status" value="3"/>
</dbReference>
<feature type="domain" description="Ig-like" evidence="6">
    <location>
        <begin position="49"/>
        <end position="137"/>
    </location>
</feature>
<dbReference type="InterPro" id="IPR003599">
    <property type="entry name" value="Ig_sub"/>
</dbReference>
<evidence type="ECO:0000256" key="5">
    <source>
        <dbReference type="SAM" id="SignalP"/>
    </source>
</evidence>
<sequence length="471" mass="52671">MKSSSNLLLLLLGICSVTNQVWCWPADKSYNDDYNADDADNDQDDYPDPAKILSTGEDFIVNIGSTVKLPCKVEGDAVIQWSKGPKETPLFLGNSKQTDNLRYTMDQRDYTLTIVAVNISDSDVFHCKVLDEQTSITHTLKVKSGPVITKTVPEKDRNEEKKGTPITFMCEAAGIPKPKVYWITNNHLHKGPQRLESDHFSYDKLTWKHSGNYTCVAEQDKETTRKVIHLNVHGSPDVEVAAKHINSAEHYESELICSIHCTGCHDVHWEKDGHEIKPDRHFTVLQEGHRHILRISATKKSDFGEYICVATNKFGSSNGTIHLKGQPMKPTLEKLSAGENGKSSITWKIVSRGEIKGYEINYKKQTDDEWQTLSPEVQPGNNGIFLLTHEFDIPSDIPKDTYKARIRAQNEYGFSELSDEVPFPAGGSGSEDSPKPGSPILEESNGSGASHQELRLSIMFIVALLTARFLQ</sequence>
<evidence type="ECO:0000256" key="2">
    <source>
        <dbReference type="ARBA" id="ARBA00023157"/>
    </source>
</evidence>
<evidence type="ECO:0008006" key="9">
    <source>
        <dbReference type="Google" id="ProtNLM"/>
    </source>
</evidence>
<evidence type="ECO:0000256" key="3">
    <source>
        <dbReference type="ARBA" id="ARBA00023319"/>
    </source>
</evidence>
<accession>A0A0K8T1I1</accession>
<keyword evidence="5" id="KW-0732">Signal</keyword>
<keyword evidence="1" id="KW-0677">Repeat</keyword>
<dbReference type="Pfam" id="PF13927">
    <property type="entry name" value="Ig_3"/>
    <property type="match status" value="1"/>
</dbReference>
<feature type="domain" description="Ig-like" evidence="6">
    <location>
        <begin position="146"/>
        <end position="228"/>
    </location>
</feature>
<dbReference type="PROSITE" id="PS50835">
    <property type="entry name" value="IG_LIKE"/>
    <property type="match status" value="3"/>
</dbReference>
<organism evidence="8">
    <name type="scientific">Lygus hesperus</name>
    <name type="common">Western plant bug</name>
    <dbReference type="NCBI Taxonomy" id="30085"/>
    <lineage>
        <taxon>Eukaryota</taxon>
        <taxon>Metazoa</taxon>
        <taxon>Ecdysozoa</taxon>
        <taxon>Arthropoda</taxon>
        <taxon>Hexapoda</taxon>
        <taxon>Insecta</taxon>
        <taxon>Pterygota</taxon>
        <taxon>Neoptera</taxon>
        <taxon>Paraneoptera</taxon>
        <taxon>Hemiptera</taxon>
        <taxon>Heteroptera</taxon>
        <taxon>Panheteroptera</taxon>
        <taxon>Cimicomorpha</taxon>
        <taxon>Miridae</taxon>
        <taxon>Mirini</taxon>
        <taxon>Lygus</taxon>
    </lineage>
</organism>
<dbReference type="GO" id="GO:0050808">
    <property type="term" value="P:synapse organization"/>
    <property type="evidence" value="ECO:0007669"/>
    <property type="project" value="TreeGrafter"/>
</dbReference>
<evidence type="ECO:0000259" key="6">
    <source>
        <dbReference type="PROSITE" id="PS50835"/>
    </source>
</evidence>
<dbReference type="InterPro" id="IPR003961">
    <property type="entry name" value="FN3_dom"/>
</dbReference>
<dbReference type="CDD" id="cd00063">
    <property type="entry name" value="FN3"/>
    <property type="match status" value="1"/>
</dbReference>
<evidence type="ECO:0000256" key="4">
    <source>
        <dbReference type="SAM" id="MobiDB-lite"/>
    </source>
</evidence>
<dbReference type="GO" id="GO:0005886">
    <property type="term" value="C:plasma membrane"/>
    <property type="evidence" value="ECO:0007669"/>
    <property type="project" value="TreeGrafter"/>
</dbReference>
<dbReference type="InterPro" id="IPR007110">
    <property type="entry name" value="Ig-like_dom"/>
</dbReference>
<dbReference type="InterPro" id="IPR013783">
    <property type="entry name" value="Ig-like_fold"/>
</dbReference>
<feature type="region of interest" description="Disordered" evidence="4">
    <location>
        <begin position="417"/>
        <end position="448"/>
    </location>
</feature>
<dbReference type="InterPro" id="IPR013098">
    <property type="entry name" value="Ig_I-set"/>
</dbReference>
<dbReference type="InterPro" id="IPR050958">
    <property type="entry name" value="Cell_Adh-Cytoskel_Orgn"/>
</dbReference>
<dbReference type="PANTHER" id="PTHR45080:SF33">
    <property type="entry name" value="IG-LIKE DOMAIN-CONTAINING PROTEIN"/>
    <property type="match status" value="1"/>
</dbReference>
<reference evidence="8" key="1">
    <citation type="submission" date="2014-09" db="EMBL/GenBank/DDBJ databases">
        <authorList>
            <person name="Magalhaes I.L.F."/>
            <person name="Oliveira U."/>
            <person name="Santos F.R."/>
            <person name="Vidigal T.H.D.A."/>
            <person name="Brescovit A.D."/>
            <person name="Santos A.J."/>
        </authorList>
    </citation>
    <scope>NUCLEOTIDE SEQUENCE</scope>
</reference>
<keyword evidence="3" id="KW-0393">Immunoglobulin domain</keyword>